<dbReference type="SMART" id="SM00422">
    <property type="entry name" value="HTH_MERR"/>
    <property type="match status" value="1"/>
</dbReference>
<keyword evidence="3" id="KW-0238">DNA-binding</keyword>
<dbReference type="PANTHER" id="PTHR30204">
    <property type="entry name" value="REDOX-CYCLING DRUG-SENSING TRANSCRIPTIONAL ACTIVATOR SOXR"/>
    <property type="match status" value="1"/>
</dbReference>
<evidence type="ECO:0000256" key="2">
    <source>
        <dbReference type="ARBA" id="ARBA00023015"/>
    </source>
</evidence>
<dbReference type="AlphaFoldDB" id="A0A516GBL0"/>
<dbReference type="CDD" id="cd01106">
    <property type="entry name" value="HTH_TipAL-Mta"/>
    <property type="match status" value="1"/>
</dbReference>
<reference evidence="7 8" key="1">
    <citation type="submission" date="2019-07" db="EMBL/GenBank/DDBJ databases">
        <title>complete genome sequencing of Ornithinimicrobium sp. H23M54.</title>
        <authorList>
            <person name="Bae J.-W."/>
            <person name="Lee S.-Y."/>
        </authorList>
    </citation>
    <scope>NUCLEOTIDE SEQUENCE [LARGE SCALE GENOMIC DNA]</scope>
    <source>
        <strain evidence="7 8">H23M54</strain>
    </source>
</reference>
<dbReference type="OrthoDB" id="9809391at2"/>
<dbReference type="PANTHER" id="PTHR30204:SF69">
    <property type="entry name" value="MERR-FAMILY TRANSCRIPTIONAL REGULATOR"/>
    <property type="match status" value="1"/>
</dbReference>
<feature type="domain" description="HTH merR-type" evidence="6">
    <location>
        <begin position="1"/>
        <end position="71"/>
    </location>
</feature>
<dbReference type="PROSITE" id="PS50937">
    <property type="entry name" value="HTH_MERR_2"/>
    <property type="match status" value="1"/>
</dbReference>
<dbReference type="Gene3D" id="1.10.1660.10">
    <property type="match status" value="1"/>
</dbReference>
<dbReference type="GO" id="GO:0003700">
    <property type="term" value="F:DNA-binding transcription factor activity"/>
    <property type="evidence" value="ECO:0007669"/>
    <property type="project" value="InterPro"/>
</dbReference>
<dbReference type="SUPFAM" id="SSF89082">
    <property type="entry name" value="Antibiotic binding domain of TipA-like multidrug resistance regulators"/>
    <property type="match status" value="1"/>
</dbReference>
<dbReference type="SUPFAM" id="SSF46955">
    <property type="entry name" value="Putative DNA-binding domain"/>
    <property type="match status" value="1"/>
</dbReference>
<feature type="coiled-coil region" evidence="5">
    <location>
        <begin position="83"/>
        <end position="110"/>
    </location>
</feature>
<keyword evidence="5" id="KW-0175">Coiled coil</keyword>
<dbReference type="EMBL" id="CP041616">
    <property type="protein sequence ID" value="QDO88901.1"/>
    <property type="molecule type" value="Genomic_DNA"/>
</dbReference>
<evidence type="ECO:0000256" key="5">
    <source>
        <dbReference type="SAM" id="Coils"/>
    </source>
</evidence>
<name>A0A516GBL0_9MICO</name>
<evidence type="ECO:0000259" key="6">
    <source>
        <dbReference type="PROSITE" id="PS50937"/>
    </source>
</evidence>
<dbReference type="GO" id="GO:0003677">
    <property type="term" value="F:DNA binding"/>
    <property type="evidence" value="ECO:0007669"/>
    <property type="project" value="UniProtKB-KW"/>
</dbReference>
<accession>A0A516GBL0</accession>
<dbReference type="Gene3D" id="1.10.490.50">
    <property type="entry name" value="Antibiotic binding domain of TipA-like multidrug resistance regulators"/>
    <property type="match status" value="1"/>
</dbReference>
<sequence length="241" mass="27310">MEWSIQELSTAAGTTSRTLRYYGERGLVMPSRLGSNGMRFYDESALGTLLRIRILRDYGVGLEAIEEVLRRDVDTVSALKEHAASMRHHRRELSRRIASLERTINKMEGGEQLMADEVFDEFDHTQHREEVEQRWGKQAYADSDRWWRSLSDEEKQGFQHEQKAIATAFGEVAASGADPSSEQAQAVVARHVQWLSGPTTVTPGYLKGLGEMYVADPRFGANYPGYAEFVRDAMSVYADRL</sequence>
<dbReference type="KEGG" id="orz:FNH13_11660"/>
<evidence type="ECO:0000256" key="4">
    <source>
        <dbReference type="ARBA" id="ARBA00023163"/>
    </source>
</evidence>
<gene>
    <name evidence="7" type="ORF">FNH13_11660</name>
</gene>
<dbReference type="Pfam" id="PF13411">
    <property type="entry name" value="MerR_1"/>
    <property type="match status" value="1"/>
</dbReference>
<dbReference type="InterPro" id="IPR047057">
    <property type="entry name" value="MerR_fam"/>
</dbReference>
<dbReference type="InterPro" id="IPR000551">
    <property type="entry name" value="MerR-type_HTH_dom"/>
</dbReference>
<keyword evidence="4" id="KW-0804">Transcription</keyword>
<dbReference type="Proteomes" id="UP000315395">
    <property type="component" value="Chromosome"/>
</dbReference>
<protein>
    <submittedName>
        <fullName evidence="7">MerR family transcriptional regulator</fullName>
    </submittedName>
</protein>
<dbReference type="InterPro" id="IPR009061">
    <property type="entry name" value="DNA-bd_dom_put_sf"/>
</dbReference>
<dbReference type="RefSeq" id="WP_143783578.1">
    <property type="nucleotide sequence ID" value="NZ_CP041616.1"/>
</dbReference>
<organism evidence="7 8">
    <name type="scientific">Ornithinimicrobium ciconiae</name>
    <dbReference type="NCBI Taxonomy" id="2594265"/>
    <lineage>
        <taxon>Bacteria</taxon>
        <taxon>Bacillati</taxon>
        <taxon>Actinomycetota</taxon>
        <taxon>Actinomycetes</taxon>
        <taxon>Micrococcales</taxon>
        <taxon>Ornithinimicrobiaceae</taxon>
        <taxon>Ornithinimicrobium</taxon>
    </lineage>
</organism>
<dbReference type="InterPro" id="IPR036244">
    <property type="entry name" value="TipA-like_antibiotic-bd"/>
</dbReference>
<evidence type="ECO:0000256" key="3">
    <source>
        <dbReference type="ARBA" id="ARBA00023125"/>
    </source>
</evidence>
<evidence type="ECO:0000313" key="7">
    <source>
        <dbReference type="EMBL" id="QDO88901.1"/>
    </source>
</evidence>
<keyword evidence="8" id="KW-1185">Reference proteome</keyword>
<dbReference type="InterPro" id="IPR012925">
    <property type="entry name" value="TipAS_dom"/>
</dbReference>
<dbReference type="Pfam" id="PF07739">
    <property type="entry name" value="TipAS"/>
    <property type="match status" value="1"/>
</dbReference>
<keyword evidence="1" id="KW-0678">Repressor</keyword>
<keyword evidence="2" id="KW-0805">Transcription regulation</keyword>
<evidence type="ECO:0000256" key="1">
    <source>
        <dbReference type="ARBA" id="ARBA00022491"/>
    </source>
</evidence>
<evidence type="ECO:0000313" key="8">
    <source>
        <dbReference type="Proteomes" id="UP000315395"/>
    </source>
</evidence>
<proteinExistence type="predicted"/>